<dbReference type="InterPro" id="IPR016007">
    <property type="entry name" value="Alpha_rhamnosid"/>
</dbReference>
<dbReference type="Pfam" id="PF17389">
    <property type="entry name" value="Bac_rhamnosid6H"/>
    <property type="match status" value="2"/>
</dbReference>
<dbReference type="Proteomes" id="UP000825483">
    <property type="component" value="Unassembled WGS sequence"/>
</dbReference>
<dbReference type="InterPro" id="IPR035396">
    <property type="entry name" value="Bac_rhamnosid6H"/>
</dbReference>
<evidence type="ECO:0000259" key="4">
    <source>
        <dbReference type="Pfam" id="PF05592"/>
    </source>
</evidence>
<dbReference type="SUPFAM" id="SSF48208">
    <property type="entry name" value="Six-hairpin glycosidases"/>
    <property type="match status" value="1"/>
</dbReference>
<evidence type="ECO:0000259" key="6">
    <source>
        <dbReference type="Pfam" id="PF17389"/>
    </source>
</evidence>
<dbReference type="Gene3D" id="1.50.10.10">
    <property type="match status" value="1"/>
</dbReference>
<reference evidence="7" key="1">
    <citation type="journal article" date="2022" name="Int. J. Syst. Evol. Microbiol.">
        <title>Prevotella lacticifex sp. nov., isolated from the rumen of cows.</title>
        <authorList>
            <person name="Shinkai T."/>
            <person name="Ikeyama N."/>
            <person name="Kumagai M."/>
            <person name="Ohmori H."/>
            <person name="Sakamoto M."/>
            <person name="Ohkuma M."/>
            <person name="Mitsumori M."/>
        </authorList>
    </citation>
    <scope>NUCLEOTIDE SEQUENCE</scope>
    <source>
        <strain evidence="7">R5076</strain>
    </source>
</reference>
<keyword evidence="7" id="KW-0378">Hydrolase</keyword>
<feature type="domain" description="Bacterial alpha-L-rhamnosidase N-terminal" evidence="5">
    <location>
        <begin position="57"/>
        <end position="109"/>
    </location>
</feature>
<dbReference type="PANTHER" id="PTHR33307">
    <property type="entry name" value="ALPHA-RHAMNOSIDASE (EUROFUNG)"/>
    <property type="match status" value="1"/>
</dbReference>
<dbReference type="InterPro" id="IPR012341">
    <property type="entry name" value="6hp_glycosidase-like_sf"/>
</dbReference>
<evidence type="ECO:0000256" key="3">
    <source>
        <dbReference type="SAM" id="SignalP"/>
    </source>
</evidence>
<feature type="domain" description="Alpha-L-rhamnosidase six-hairpin glycosidase" evidence="6">
    <location>
        <begin position="368"/>
        <end position="553"/>
    </location>
</feature>
<protein>
    <recommendedName>
        <fullName evidence="2">alpha-L-rhamnosidase</fullName>
        <ecNumber evidence="2">3.2.1.40</ecNumber>
    </recommendedName>
</protein>
<feature type="signal peptide" evidence="3">
    <location>
        <begin position="1"/>
        <end position="18"/>
    </location>
</feature>
<feature type="domain" description="Alpha-L-rhamnosidase six-hairpin glycosidase" evidence="6">
    <location>
        <begin position="573"/>
        <end position="681"/>
    </location>
</feature>
<feature type="domain" description="Bacterial alpha-L-rhamnosidase N-terminal" evidence="5">
    <location>
        <begin position="133"/>
        <end position="241"/>
    </location>
</feature>
<evidence type="ECO:0000313" key="8">
    <source>
        <dbReference type="Proteomes" id="UP000825483"/>
    </source>
</evidence>
<dbReference type="AlphaFoldDB" id="A0A9R1CBV0"/>
<dbReference type="RefSeq" id="WP_223928606.1">
    <property type="nucleotide sequence ID" value="NZ_BPTU01000002.1"/>
</dbReference>
<comment type="catalytic activity">
    <reaction evidence="1">
        <text>Hydrolysis of terminal non-reducing alpha-L-rhamnose residues in alpha-L-rhamnosides.</text>
        <dbReference type="EC" id="3.2.1.40"/>
    </reaction>
</comment>
<evidence type="ECO:0000256" key="1">
    <source>
        <dbReference type="ARBA" id="ARBA00001445"/>
    </source>
</evidence>
<evidence type="ECO:0000259" key="5">
    <source>
        <dbReference type="Pfam" id="PF08531"/>
    </source>
</evidence>
<organism evidence="7 8">
    <name type="scientific">Prevotella lacticifex</name>
    <dbReference type="NCBI Taxonomy" id="2854755"/>
    <lineage>
        <taxon>Bacteria</taxon>
        <taxon>Pseudomonadati</taxon>
        <taxon>Bacteroidota</taxon>
        <taxon>Bacteroidia</taxon>
        <taxon>Bacteroidales</taxon>
        <taxon>Prevotellaceae</taxon>
        <taxon>Prevotella</taxon>
    </lineage>
</organism>
<dbReference type="Pfam" id="PF05592">
    <property type="entry name" value="Bac_rhamnosid"/>
    <property type="match status" value="1"/>
</dbReference>
<dbReference type="InterPro" id="IPR013737">
    <property type="entry name" value="Bac_rhamnosid_N"/>
</dbReference>
<comment type="caution">
    <text evidence="7">The sequence shown here is derived from an EMBL/GenBank/DDBJ whole genome shotgun (WGS) entry which is preliminary data.</text>
</comment>
<dbReference type="EMBL" id="BPUB01000002">
    <property type="protein sequence ID" value="GJG59744.1"/>
    <property type="molecule type" value="Genomic_DNA"/>
</dbReference>
<proteinExistence type="predicted"/>
<dbReference type="InterPro" id="IPR008928">
    <property type="entry name" value="6-hairpin_glycosidase_sf"/>
</dbReference>
<evidence type="ECO:0000256" key="2">
    <source>
        <dbReference type="ARBA" id="ARBA00012652"/>
    </source>
</evidence>
<keyword evidence="8" id="KW-1185">Reference proteome</keyword>
<keyword evidence="3" id="KW-0732">Signal</keyword>
<dbReference type="PANTHER" id="PTHR33307:SF11">
    <property type="entry name" value="ALPHA-L-RHAMNOSIDASE"/>
    <property type="match status" value="1"/>
</dbReference>
<gene>
    <name evidence="7" type="ORF">PRLR5076_25950</name>
</gene>
<evidence type="ECO:0000313" key="7">
    <source>
        <dbReference type="EMBL" id="GJG59744.1"/>
    </source>
</evidence>
<dbReference type="GeneID" id="72466213"/>
<dbReference type="Gene3D" id="2.60.120.260">
    <property type="entry name" value="Galactose-binding domain-like"/>
    <property type="match status" value="2"/>
</dbReference>
<dbReference type="InterPro" id="IPR008902">
    <property type="entry name" value="Rhamnosid_concanavalin"/>
</dbReference>
<sequence length="768" mass="86763">MKKILIILFALMPLAVLAEGRDDFGGALWIGATADANDSSADRSIILSKTFHSSERKVRKAEAFVCGLGAYELYIDGHRVSPDDVLSPAWSDYNKTVFYNVLDVTDCINDIRQGQSRGGNKKALSSKMADSIEHNVEVWLGNGFYHENGRRYHKLTTNYGPLTLLFRLRIEYADGSVENVMSDGSWQWRLSPVTYNSIYGGEDYDARLWRPSLPADAHAVVQTAPRGVLRKQICDPVRIMERFPVMAKLLDRADSTGHHTVVYDMGQNLAGFPEITVRSRRGMQFTLTVGETLRPDGLVSQKQTGKPHYYIYTCGGQESESWHPRFTYYSFRYVQIDYDCGSDGVDLPSDSVIISLHSDFIYNAAASRMASFSCSNPLFNKTFDLVNNAVKSNWMTVWTDCPAREKLGWLEQDWLNGPGLMTDFDCRKMIEQEMIVIADAQHADGSMPEIAPEYIRFEGSWAPPFRESPEWGGALVALPFLYKQVYGDDRLVEKYLPQMRRYVDYLAKRDSAGILKMGLGDWYDYGPWRAGFSRNTSLALVSTAHYYLWTRLAGLSARADSIRQAFLGAGFRPSSQAAIAIMLDLGLYRDGQRQALVDSLVADIHRHGDRLTTGDIGTPYLFRTLIRSGQEDLLYKMLNHYDVPGYGAQLRKGLTTLSEQWDPDRGASRNHFMLGHINNHLVPDVAGIHIENGRASIAPVPMGDLRWVRATAYVGSRRVAVSWKIDNGVFDLSVESPEKNIIIIDYEKINSMCAKRHLRLHYKFKRSE</sequence>
<dbReference type="EC" id="3.2.1.40" evidence="2"/>
<accession>A0A9R1CBV0</accession>
<name>A0A9R1CBV0_9BACT</name>
<feature type="domain" description="Alpha-L-rhamnosidase concanavalin-like" evidence="4">
    <location>
        <begin position="256"/>
        <end position="337"/>
    </location>
</feature>
<dbReference type="GO" id="GO:0005975">
    <property type="term" value="P:carbohydrate metabolic process"/>
    <property type="evidence" value="ECO:0007669"/>
    <property type="project" value="InterPro"/>
</dbReference>
<feature type="chain" id="PRO_5040420816" description="alpha-L-rhamnosidase" evidence="3">
    <location>
        <begin position="19"/>
        <end position="768"/>
    </location>
</feature>
<dbReference type="Pfam" id="PF08531">
    <property type="entry name" value="Bac_rhamnosid_N"/>
    <property type="match status" value="2"/>
</dbReference>
<dbReference type="GO" id="GO:0030596">
    <property type="term" value="F:alpha-L-rhamnosidase activity"/>
    <property type="evidence" value="ECO:0007669"/>
    <property type="project" value="UniProtKB-EC"/>
</dbReference>